<evidence type="ECO:0000313" key="1">
    <source>
        <dbReference type="EMBL" id="BDR61078.1"/>
    </source>
</evidence>
<evidence type="ECO:0000313" key="2">
    <source>
        <dbReference type="Proteomes" id="UP001321741"/>
    </source>
</evidence>
<proteinExistence type="predicted"/>
<dbReference type="Proteomes" id="UP001321741">
    <property type="component" value="Chromosome"/>
</dbReference>
<organism evidence="1 2">
    <name type="scientific">Lactobacillus xylocopicola</name>
    <dbReference type="NCBI Taxonomy" id="2976676"/>
    <lineage>
        <taxon>Bacteria</taxon>
        <taxon>Bacillati</taxon>
        <taxon>Bacillota</taxon>
        <taxon>Bacilli</taxon>
        <taxon>Lactobacillales</taxon>
        <taxon>Lactobacillaceae</taxon>
        <taxon>Lactobacillus</taxon>
    </lineage>
</organism>
<keyword evidence="2" id="KW-1185">Reference proteome</keyword>
<reference evidence="1 2" key="1">
    <citation type="journal article" date="2023" name="Microbiol. Spectr.">
        <title>Symbiosis of Carpenter Bees with Uncharacterized Lactic Acid Bacteria Showing NAD Auxotrophy.</title>
        <authorList>
            <person name="Kawasaki S."/>
            <person name="Ozawa K."/>
            <person name="Mori T."/>
            <person name="Yamamoto A."/>
            <person name="Ito M."/>
            <person name="Ohkuma M."/>
            <person name="Sakamoto M."/>
            <person name="Matsutani M."/>
        </authorList>
    </citation>
    <scope>NUCLEOTIDE SEQUENCE [LARGE SCALE GENOMIC DNA]</scope>
    <source>
        <strain evidence="1 2">Kim32-2</strain>
    </source>
</reference>
<gene>
    <name evidence="1" type="ORF">KIM322_13390</name>
</gene>
<name>A0ABM8BIF5_9LACO</name>
<accession>A0ABM8BIF5</accession>
<sequence length="330" mass="36523">MKETTNVSIGSQYNLNIGHASVAQKGNVGKKYIYALQLRNQQAETFVLRGTPGSSISNPILHLTGTAAGHTQTWEYSGIANNWFIGVKPNKDLKPWAKQIARINIKTMGVAHSSNTAFPRIAYLNLAGYPEDRCTGAQMKRAEAAVSPKYHNFLIATVEYDGTGHFAIYDMGLINDALTAAGTGFINLGDFQCEESFTIHNLIGASGLMNSIQGYDLDDLGNIYITSQKAPVFDEKTGKYTAHHKEIIKIPWNFRTDTSNWGNVNLSAWKGIDISGKHSEVEGIQILGPDHAYVTVAYHAKSKIKKPTKKDKNYKNKTVLNMIYELSWTF</sequence>
<dbReference type="Pfam" id="PF17312">
    <property type="entry name" value="Helveticin_J"/>
    <property type="match status" value="1"/>
</dbReference>
<protein>
    <submittedName>
        <fullName evidence="1">Bacteriocin</fullName>
    </submittedName>
</protein>
<dbReference type="InterPro" id="IPR035280">
    <property type="entry name" value="Helveticin_J"/>
</dbReference>
<dbReference type="RefSeq" id="WP_317637310.1">
    <property type="nucleotide sequence ID" value="NZ_AP026803.1"/>
</dbReference>
<dbReference type="EMBL" id="AP026803">
    <property type="protein sequence ID" value="BDR61078.1"/>
    <property type="molecule type" value="Genomic_DNA"/>
</dbReference>